<organism evidence="1 2">
    <name type="scientific">Apium graveolens</name>
    <name type="common">Celery</name>
    <dbReference type="NCBI Taxonomy" id="4045"/>
    <lineage>
        <taxon>Eukaryota</taxon>
        <taxon>Viridiplantae</taxon>
        <taxon>Streptophyta</taxon>
        <taxon>Embryophyta</taxon>
        <taxon>Tracheophyta</taxon>
        <taxon>Spermatophyta</taxon>
        <taxon>Magnoliopsida</taxon>
        <taxon>eudicotyledons</taxon>
        <taxon>Gunneridae</taxon>
        <taxon>Pentapetalae</taxon>
        <taxon>asterids</taxon>
        <taxon>campanulids</taxon>
        <taxon>Apiales</taxon>
        <taxon>Apiaceae</taxon>
        <taxon>Apioideae</taxon>
        <taxon>apioid superclade</taxon>
        <taxon>Apieae</taxon>
        <taxon>Apium</taxon>
    </lineage>
</organism>
<evidence type="ECO:0000313" key="2">
    <source>
        <dbReference type="Proteomes" id="UP000593563"/>
    </source>
</evidence>
<feature type="non-terminal residue" evidence="1">
    <location>
        <position position="50"/>
    </location>
</feature>
<accession>A0A6L5B8K7</accession>
<feature type="non-terminal residue" evidence="1">
    <location>
        <position position="1"/>
    </location>
</feature>
<proteinExistence type="predicted"/>
<name>A0A6L5B8K7_APIGR</name>
<protein>
    <submittedName>
        <fullName evidence="1">Uncharacterized protein</fullName>
    </submittedName>
</protein>
<keyword evidence="2" id="KW-1185">Reference proteome</keyword>
<reference evidence="1" key="1">
    <citation type="submission" date="2020-01" db="EMBL/GenBank/DDBJ databases">
        <title>The Celery Genome Sequence Reveals Sequential Paleo-tetraploidization, Resistance Gene Elimination, Karyotype Evolution, and Functional Innovation in Apiales.</title>
        <authorList>
            <person name="Song X."/>
        </authorList>
    </citation>
    <scope>NUCLEOTIDE SEQUENCE</scope>
    <source>
        <tissue evidence="1">Leaf</tissue>
    </source>
</reference>
<dbReference type="EMBL" id="WRXP01002700">
    <property type="protein sequence ID" value="KAF1001745.1"/>
    <property type="molecule type" value="Genomic_DNA"/>
</dbReference>
<comment type="caution">
    <text evidence="1">The sequence shown here is derived from an EMBL/GenBank/DDBJ whole genome shotgun (WGS) entry which is preliminary data.</text>
</comment>
<dbReference type="AlphaFoldDB" id="A0A6L5B8K7"/>
<gene>
    <name evidence="1" type="ORF">AG4045_023470</name>
</gene>
<dbReference type="Proteomes" id="UP000593563">
    <property type="component" value="Unassembled WGS sequence"/>
</dbReference>
<evidence type="ECO:0000313" key="1">
    <source>
        <dbReference type="EMBL" id="KAF1001745.1"/>
    </source>
</evidence>
<sequence length="50" mass="5661">NIRDKSIKLKDDVEDAAINIYAMSREPLDNKSQYSIWGVSYCGVILELSV</sequence>